<comment type="pathway">
    <text evidence="4">Glycan metabolism; heparan sulfate biosynthesis.</text>
</comment>
<evidence type="ECO:0000256" key="2">
    <source>
        <dbReference type="ARBA" id="ARBA00004606"/>
    </source>
</evidence>
<dbReference type="EMBL" id="JASPKZ010001982">
    <property type="protein sequence ID" value="KAJ9596536.1"/>
    <property type="molecule type" value="Genomic_DNA"/>
</dbReference>
<keyword evidence="11" id="KW-0413">Isomerase</keyword>
<evidence type="ECO:0000259" key="15">
    <source>
        <dbReference type="Pfam" id="PF21174"/>
    </source>
</evidence>
<evidence type="ECO:0000256" key="11">
    <source>
        <dbReference type="ARBA" id="ARBA00023235"/>
    </source>
</evidence>
<comment type="catalytic activity">
    <reaction evidence="1">
        <text>[heparosan-N-sulfate](n) = [heparan-N-sulfate](n)</text>
        <dbReference type="Rhea" id="RHEA:20197"/>
        <dbReference type="Rhea" id="RHEA-COMP:9556"/>
        <dbReference type="Rhea" id="RHEA-COMP:9557"/>
        <dbReference type="ChEBI" id="CHEBI:58041"/>
        <dbReference type="ChEBI" id="CHEBI:58287"/>
        <dbReference type="EC" id="5.1.3.17"/>
    </reaction>
</comment>
<keyword evidence="9" id="KW-1133">Transmembrane helix</keyword>
<evidence type="ECO:0000256" key="1">
    <source>
        <dbReference type="ARBA" id="ARBA00000434"/>
    </source>
</evidence>
<dbReference type="GO" id="GO:0015012">
    <property type="term" value="P:heparan sulfate proteoglycan biosynthetic process"/>
    <property type="evidence" value="ECO:0007669"/>
    <property type="project" value="InterPro"/>
</dbReference>
<keyword evidence="13" id="KW-0732">Signal</keyword>
<keyword evidence="8" id="KW-0735">Signal-anchor</keyword>
<sequence>MIRINLKVLLLSLCAAVAVVTLSLWSRCGEVVMASRGRKGGAQTAEWDAANKKMRNGQMTVKFDSYIGEALERGGSSDLQAYEEIDCHINGEYSIGCRKEGGEIYLPFSFLHKYFEVYGKLATYDGYERFEWSHSYSKVYYPKGKYDPRGVFMYFENYNVEVRDRVKCVSATEGVPVSTQWEIQGYYYPTQIAQFGLSHYSKNLTEPEPRHTVLEDAERDLARWIIPSDATLTRELDGQTGNHVVKFSSPETYQNGVSLKLDHVLDFVLSLNVRLGMNSSFTVVLQSREKRDQVFQLHYICSELLISAQDQHVYHGIGNCDQNQLWRRLTRDLVVDLHKGLAYQNRLKRKFSRSKLKVIGLTFRGMGQLDNITLSTSEHLSQFYDAAQWLVNHQDASTGGWPNPVRRRVAPGMADLEPGWYSAMGQGHALSVLARAYHHSGGDTSYLKAAVTGLRPFNIASSAGGVLARFLEHIPWYEEYPTQPASFVLNGFIYALLGLYDLSVVAPSTASQQATQLFKQGMASLKQLLLLYDTGSGTTYDLRHFTLGSAPNLARWDYHATHVNQLLLLATIDHDPLLTVTAERWIGYMSGKRAAHN</sequence>
<evidence type="ECO:0000313" key="16">
    <source>
        <dbReference type="EMBL" id="KAJ9596536.1"/>
    </source>
</evidence>
<keyword evidence="17" id="KW-1185">Reference proteome</keyword>
<comment type="similarity">
    <text evidence="5">Belongs to the D-glucuronyl C5-epimerase family.</text>
</comment>
<evidence type="ECO:0000256" key="8">
    <source>
        <dbReference type="ARBA" id="ARBA00022968"/>
    </source>
</evidence>
<protein>
    <recommendedName>
        <fullName evidence="6">heparosan-N-sulfate-glucuronate 5-epimerase</fullName>
        <ecNumber evidence="6">5.1.3.17</ecNumber>
    </recommendedName>
</protein>
<dbReference type="EC" id="5.1.3.17" evidence="6"/>
<dbReference type="GO" id="GO:0047464">
    <property type="term" value="F:heparosan-N-sulfate-glucuronate 5-epimerase activity"/>
    <property type="evidence" value="ECO:0007669"/>
    <property type="project" value="UniProtKB-EC"/>
</dbReference>
<dbReference type="Pfam" id="PF06662">
    <property type="entry name" value="C5-epim_C"/>
    <property type="match status" value="1"/>
</dbReference>
<feature type="domain" description="D-glucuronyl C5-epimerase beta-sandwich" evidence="15">
    <location>
        <begin position="242"/>
        <end position="365"/>
    </location>
</feature>
<organism evidence="16 17">
    <name type="scientific">Diploptera punctata</name>
    <name type="common">Pacific beetle cockroach</name>
    <dbReference type="NCBI Taxonomy" id="6984"/>
    <lineage>
        <taxon>Eukaryota</taxon>
        <taxon>Metazoa</taxon>
        <taxon>Ecdysozoa</taxon>
        <taxon>Arthropoda</taxon>
        <taxon>Hexapoda</taxon>
        <taxon>Insecta</taxon>
        <taxon>Pterygota</taxon>
        <taxon>Neoptera</taxon>
        <taxon>Polyneoptera</taxon>
        <taxon>Dictyoptera</taxon>
        <taxon>Blattodea</taxon>
        <taxon>Blaberoidea</taxon>
        <taxon>Blaberidae</taxon>
        <taxon>Diplopterinae</taxon>
        <taxon>Diploptera</taxon>
    </lineage>
</organism>
<keyword evidence="7" id="KW-0812">Transmembrane</keyword>
<evidence type="ECO:0000256" key="4">
    <source>
        <dbReference type="ARBA" id="ARBA00005093"/>
    </source>
</evidence>
<name>A0AAD8ADC9_DIPPU</name>
<evidence type="ECO:0000259" key="14">
    <source>
        <dbReference type="Pfam" id="PF06662"/>
    </source>
</evidence>
<dbReference type="Proteomes" id="UP001233999">
    <property type="component" value="Unassembled WGS sequence"/>
</dbReference>
<evidence type="ECO:0000256" key="10">
    <source>
        <dbReference type="ARBA" id="ARBA00023136"/>
    </source>
</evidence>
<reference evidence="16" key="1">
    <citation type="journal article" date="2023" name="IScience">
        <title>Live-bearing cockroach genome reveals convergent evolutionary mechanisms linked to viviparity in insects and beyond.</title>
        <authorList>
            <person name="Fouks B."/>
            <person name="Harrison M.C."/>
            <person name="Mikhailova A.A."/>
            <person name="Marchal E."/>
            <person name="English S."/>
            <person name="Carruthers M."/>
            <person name="Jennings E.C."/>
            <person name="Chiamaka E.L."/>
            <person name="Frigard R.A."/>
            <person name="Pippel M."/>
            <person name="Attardo G.M."/>
            <person name="Benoit J.B."/>
            <person name="Bornberg-Bauer E."/>
            <person name="Tobe S.S."/>
        </authorList>
    </citation>
    <scope>NUCLEOTIDE SEQUENCE</scope>
    <source>
        <strain evidence="16">Stay&amp;Tobe</strain>
    </source>
</reference>
<dbReference type="InterPro" id="IPR059154">
    <property type="entry name" value="Glce_b_sandwich"/>
</dbReference>
<evidence type="ECO:0000256" key="9">
    <source>
        <dbReference type="ARBA" id="ARBA00022989"/>
    </source>
</evidence>
<dbReference type="Pfam" id="PF21174">
    <property type="entry name" value="Glce_b_sandwich"/>
    <property type="match status" value="1"/>
</dbReference>
<evidence type="ECO:0000256" key="13">
    <source>
        <dbReference type="SAM" id="SignalP"/>
    </source>
</evidence>
<feature type="chain" id="PRO_5042159426" description="heparosan-N-sulfate-glucuronate 5-epimerase" evidence="13">
    <location>
        <begin position="22"/>
        <end position="597"/>
    </location>
</feature>
<comment type="caution">
    <text evidence="16">The sequence shown here is derived from an EMBL/GenBank/DDBJ whole genome shotgun (WGS) entry which is preliminary data.</text>
</comment>
<dbReference type="PANTHER" id="PTHR13174">
    <property type="entry name" value="D-GLUCURONYL C5-EPIMERASE"/>
    <property type="match status" value="1"/>
</dbReference>
<reference evidence="16" key="2">
    <citation type="submission" date="2023-05" db="EMBL/GenBank/DDBJ databases">
        <authorList>
            <person name="Fouks B."/>
        </authorList>
    </citation>
    <scope>NUCLEOTIDE SEQUENCE</scope>
    <source>
        <strain evidence="16">Stay&amp;Tobe</strain>
        <tissue evidence="16">Testes</tissue>
    </source>
</reference>
<gene>
    <name evidence="16" type="ORF">L9F63_012435</name>
</gene>
<evidence type="ECO:0000256" key="3">
    <source>
        <dbReference type="ARBA" id="ARBA00004841"/>
    </source>
</evidence>
<feature type="signal peptide" evidence="13">
    <location>
        <begin position="1"/>
        <end position="21"/>
    </location>
</feature>
<dbReference type="PANTHER" id="PTHR13174:SF3">
    <property type="entry name" value="D-GLUCURONYL C5-EPIMERASE"/>
    <property type="match status" value="1"/>
</dbReference>
<evidence type="ECO:0000256" key="7">
    <source>
        <dbReference type="ARBA" id="ARBA00022692"/>
    </source>
</evidence>
<comment type="subcellular location">
    <subcellularLocation>
        <location evidence="12">Endomembrane system</location>
        <topology evidence="12">Single-pass membrane protein</topology>
    </subcellularLocation>
    <subcellularLocation>
        <location evidence="2">Membrane</location>
        <topology evidence="2">Single-pass type II membrane protein</topology>
    </subcellularLocation>
</comment>
<keyword evidence="10" id="KW-0472">Membrane</keyword>
<evidence type="ECO:0000256" key="12">
    <source>
        <dbReference type="ARBA" id="ARBA00037847"/>
    </source>
</evidence>
<dbReference type="InterPro" id="IPR010598">
    <property type="entry name" value="C5-epim_C"/>
</dbReference>
<feature type="domain" description="D-glucuronyl C5-epimerase C-terminal" evidence="14">
    <location>
        <begin position="394"/>
        <end position="586"/>
    </location>
</feature>
<accession>A0AAD8ADC9</accession>
<dbReference type="AlphaFoldDB" id="A0AAD8ADC9"/>
<proteinExistence type="inferred from homology"/>
<dbReference type="GO" id="GO:0005794">
    <property type="term" value="C:Golgi apparatus"/>
    <property type="evidence" value="ECO:0007669"/>
    <property type="project" value="TreeGrafter"/>
</dbReference>
<comment type="pathway">
    <text evidence="3">Glycan metabolism; heparin biosynthesis.</text>
</comment>
<dbReference type="InterPro" id="IPR039721">
    <property type="entry name" value="C5-epimerase"/>
</dbReference>
<evidence type="ECO:0000256" key="5">
    <source>
        <dbReference type="ARBA" id="ARBA00005584"/>
    </source>
</evidence>
<evidence type="ECO:0000256" key="6">
    <source>
        <dbReference type="ARBA" id="ARBA00012087"/>
    </source>
</evidence>
<evidence type="ECO:0000313" key="17">
    <source>
        <dbReference type="Proteomes" id="UP001233999"/>
    </source>
</evidence>